<name>A0A3B0Z7M8_9ZZZZ</name>
<evidence type="ECO:0000313" key="1">
    <source>
        <dbReference type="EMBL" id="VAW85000.1"/>
    </source>
</evidence>
<dbReference type="EMBL" id="UOFP01000077">
    <property type="protein sequence ID" value="VAW85000.1"/>
    <property type="molecule type" value="Genomic_DNA"/>
</dbReference>
<organism evidence="1">
    <name type="scientific">hydrothermal vent metagenome</name>
    <dbReference type="NCBI Taxonomy" id="652676"/>
    <lineage>
        <taxon>unclassified sequences</taxon>
        <taxon>metagenomes</taxon>
        <taxon>ecological metagenomes</taxon>
    </lineage>
</organism>
<gene>
    <name evidence="1" type="ORF">MNBD_GAMMA18-804</name>
</gene>
<accession>A0A3B0Z7M8</accession>
<dbReference type="AlphaFoldDB" id="A0A3B0Z7M8"/>
<protein>
    <submittedName>
        <fullName evidence="1">Uncharacterized protein</fullName>
    </submittedName>
</protein>
<sequence length="110" mass="12267">MLAEHDELASIAEPISVAIASWLEENPNNNLSLVAPSDDDDQVGLNLETNKKMALKEPVNFLYFLAKQHKAEFVVGMVTEGGKRENVCFFGFEEGRPDVNEIAQYLGLKR</sequence>
<proteinExistence type="predicted"/>
<reference evidence="1" key="1">
    <citation type="submission" date="2018-06" db="EMBL/GenBank/DDBJ databases">
        <authorList>
            <person name="Zhirakovskaya E."/>
        </authorList>
    </citation>
    <scope>NUCLEOTIDE SEQUENCE</scope>
</reference>